<dbReference type="InterPro" id="IPR002560">
    <property type="entry name" value="Transposase_DDE"/>
</dbReference>
<dbReference type="PANTHER" id="PTHR33498">
    <property type="entry name" value="TRANSPOSASE FOR INSERTION SEQUENCE ELEMENT IS1557"/>
    <property type="match status" value="1"/>
</dbReference>
<evidence type="ECO:0000313" key="4">
    <source>
        <dbReference type="EMBL" id="ABX42689.1"/>
    </source>
</evidence>
<feature type="domain" description="Transposase IS204/IS1001/IS1096/IS1165 zinc-finger" evidence="3">
    <location>
        <begin position="37"/>
        <end position="81"/>
    </location>
</feature>
<dbReference type="InterPro" id="IPR032877">
    <property type="entry name" value="Transposase_HTH"/>
</dbReference>
<protein>
    <submittedName>
        <fullName evidence="5">Transposase IS204/IS1001/IS1096/IS1165 family protein</fullName>
    </submittedName>
</protein>
<dbReference type="InterPro" id="IPR047951">
    <property type="entry name" value="Transpos_ISL3"/>
</dbReference>
<dbReference type="Proteomes" id="UP000000370">
    <property type="component" value="Chromosome"/>
</dbReference>
<reference evidence="6" key="1">
    <citation type="submission" date="2007-11" db="EMBL/GenBank/DDBJ databases">
        <title>Complete genome sequence of Clostridium phytofermentans ISDg.</title>
        <authorList>
            <person name="Leschine S.B."/>
            <person name="Warnick T.A."/>
            <person name="Blanchard J.L."/>
            <person name="Schnell D.J."/>
            <person name="Petit E.L."/>
            <person name="LaTouf W.G."/>
            <person name="Copeland A."/>
            <person name="Lucas S."/>
            <person name="Lapidus A."/>
            <person name="Barry K."/>
            <person name="Glavina del Rio T."/>
            <person name="Dalin E."/>
            <person name="Tice H."/>
            <person name="Pitluck S."/>
            <person name="Kiss H."/>
            <person name="Brettin T."/>
            <person name="Bruce D."/>
            <person name="Detter J.C."/>
            <person name="Han C."/>
            <person name="Kuske C."/>
            <person name="Schmutz J."/>
            <person name="Larimer F."/>
            <person name="Land M."/>
            <person name="Hauser L."/>
            <person name="Kyrpides N."/>
            <person name="Kim E.A."/>
            <person name="Richardson P."/>
        </authorList>
    </citation>
    <scope>NUCLEOTIDE SEQUENCE [LARGE SCALE GENOMIC DNA]</scope>
    <source>
        <strain evidence="6">ATCC 700394 / DSM 18823 / ISDg</strain>
    </source>
</reference>
<sequence length="391" mass="46850">MHNYCINKLLNLKEVKVKNIIHGDSYVKIFIETKASVQTCPCCGRHTKQIHDYRWQSIKDLPFQLKHCYLVLKKRRYRCSCGKRFSEKYSFLARYQQRSTRLTQYIVNELRDTTSLKSVANKANVSSATIVRILDTIHYTCPSLKDAISIDEYKGNAETGKYQCIIVNPKQRSIMDILPDRTQPHLSAYFRNINRSERYRVKYFVCDMWQPYVDLAHSYFPNAQVIIDKYHFIRQVTWAIENVRKRLQKTMPTSLRKYYKRSHKLILTRYHKLEDEYKKACDLMLYYNDDLRKAHMLKEWFYNICQSTKFSFQRTQFYEWIRNAESSGIAEFEKCAATYRHWGKEILNSFKYGITNGPTEGFNNKIKVLKRISYGIRNFERFRTRILHSCN</sequence>
<feature type="domain" description="Transposase IS204/IS1001/IS1096/IS1165 helix-turn-helix" evidence="2">
    <location>
        <begin position="87"/>
        <end position="137"/>
    </location>
</feature>
<dbReference type="NCBIfam" id="NF033550">
    <property type="entry name" value="transpos_ISL3"/>
    <property type="match status" value="1"/>
</dbReference>
<organism evidence="5 6">
    <name type="scientific">Lachnoclostridium phytofermentans (strain ATCC 700394 / DSM 18823 / ISDg)</name>
    <name type="common">Clostridium phytofermentans</name>
    <dbReference type="NCBI Taxonomy" id="357809"/>
    <lineage>
        <taxon>Bacteria</taxon>
        <taxon>Bacillati</taxon>
        <taxon>Bacillota</taxon>
        <taxon>Clostridia</taxon>
        <taxon>Lachnospirales</taxon>
        <taxon>Lachnospiraceae</taxon>
    </lineage>
</organism>
<gene>
    <name evidence="4" type="ordered locus">Cphy_2328</name>
    <name evidence="5" type="ordered locus">Cphy_3433</name>
</gene>
<evidence type="ECO:0000259" key="1">
    <source>
        <dbReference type="Pfam" id="PF01610"/>
    </source>
</evidence>
<accession>A9KHT9</accession>
<dbReference type="eggNOG" id="COG3464">
    <property type="taxonomic scope" value="Bacteria"/>
</dbReference>
<reference evidence="5" key="3">
    <citation type="submission" date="2007-11" db="EMBL/GenBank/DDBJ databases">
        <authorList>
            <consortium name="US DOE Joint Genome Institute"/>
            <person name="Copeland A."/>
            <person name="Lucas S."/>
            <person name="Lapidus A."/>
            <person name="Barry K."/>
            <person name="Glavina del Rio T."/>
            <person name="Dalin E."/>
            <person name="Tice H."/>
            <person name="Pitluck S."/>
            <person name="Kiss H."/>
            <person name="Brettin T."/>
            <person name="Bruce D."/>
            <person name="Detter J.C."/>
            <person name="Han C."/>
            <person name="Kuske C."/>
            <person name="Schmutz J."/>
            <person name="Larimer F."/>
            <person name="Land M."/>
            <person name="Hauser L."/>
            <person name="Kyrpides N."/>
            <person name="Kim E.A."/>
            <person name="Richardson P."/>
        </authorList>
    </citation>
    <scope>NUCLEOTIDE SEQUENCE</scope>
    <source>
        <strain evidence="5">ISDg</strain>
    </source>
</reference>
<dbReference type="KEGG" id="cpy:Cphy_3433"/>
<dbReference type="KEGG" id="cpy:Cphy_2328"/>
<dbReference type="RefSeq" id="WP_012200343.1">
    <property type="nucleotide sequence ID" value="NC_010001.1"/>
</dbReference>
<dbReference type="Pfam" id="PF01610">
    <property type="entry name" value="DDE_Tnp_ISL3"/>
    <property type="match status" value="1"/>
</dbReference>
<dbReference type="Pfam" id="PF13542">
    <property type="entry name" value="HTH_Tnp_ISL3"/>
    <property type="match status" value="1"/>
</dbReference>
<dbReference type="EMBL" id="CP000885">
    <property type="protein sequence ID" value="ABX43786.1"/>
    <property type="molecule type" value="Genomic_DNA"/>
</dbReference>
<evidence type="ECO:0000259" key="3">
    <source>
        <dbReference type="Pfam" id="PF14690"/>
    </source>
</evidence>
<proteinExistence type="predicted"/>
<dbReference type="Pfam" id="PF14690">
    <property type="entry name" value="Zn_ribbon_ISL3"/>
    <property type="match status" value="1"/>
</dbReference>
<dbReference type="AlphaFoldDB" id="A9KHT9"/>
<dbReference type="PANTHER" id="PTHR33498:SF1">
    <property type="entry name" value="TRANSPOSASE FOR INSERTION SEQUENCE ELEMENT IS1557"/>
    <property type="match status" value="1"/>
</dbReference>
<keyword evidence="6" id="KW-1185">Reference proteome</keyword>
<reference evidence="5" key="2">
    <citation type="submission" date="2007-11" db="EMBL/GenBank/DDBJ databases">
        <title>Complete sequence of Clostridium phytofermentans ISDg.</title>
        <authorList>
            <person name="Leschine S.B."/>
            <person name="Warnick T.A."/>
            <person name="Blanchard J.L."/>
            <person name="Schnell D.J."/>
            <person name="Petit E.L."/>
            <person name="LaTouf W.G."/>
        </authorList>
    </citation>
    <scope>NUCLEOTIDE SEQUENCE</scope>
    <source>
        <strain evidence="5">ISDg</strain>
    </source>
</reference>
<dbReference type="HOGENOM" id="CLU_041900_1_1_9"/>
<dbReference type="OrthoDB" id="1698950at2"/>
<evidence type="ECO:0000259" key="2">
    <source>
        <dbReference type="Pfam" id="PF13542"/>
    </source>
</evidence>
<evidence type="ECO:0000313" key="5">
    <source>
        <dbReference type="EMBL" id="ABX43786.1"/>
    </source>
</evidence>
<dbReference type="EMBL" id="CP000885">
    <property type="protein sequence ID" value="ABX42689.1"/>
    <property type="molecule type" value="Genomic_DNA"/>
</dbReference>
<name>A9KHT9_LACP7</name>
<dbReference type="InterPro" id="IPR029261">
    <property type="entry name" value="Transposase_Znf"/>
</dbReference>
<evidence type="ECO:0000313" key="6">
    <source>
        <dbReference type="Proteomes" id="UP000000370"/>
    </source>
</evidence>
<feature type="domain" description="Transposase IS204/IS1001/IS1096/IS1165 DDE" evidence="1">
    <location>
        <begin position="148"/>
        <end position="386"/>
    </location>
</feature>